<gene>
    <name evidence="4" type="ORF">ERUC_LOCUS30881</name>
</gene>
<dbReference type="PROSITE" id="PS50891">
    <property type="entry name" value="LOB"/>
    <property type="match status" value="1"/>
</dbReference>
<keyword evidence="5" id="KW-1185">Reference proteome</keyword>
<evidence type="ECO:0000313" key="5">
    <source>
        <dbReference type="Proteomes" id="UP001642260"/>
    </source>
</evidence>
<dbReference type="InterPro" id="IPR004883">
    <property type="entry name" value="LOB"/>
</dbReference>
<dbReference type="Pfam" id="PF03195">
    <property type="entry name" value="LOB"/>
    <property type="match status" value="1"/>
</dbReference>
<comment type="caution">
    <text evidence="4">The sequence shown here is derived from an EMBL/GenBank/DDBJ whole genome shotgun (WGS) entry which is preliminary data.</text>
</comment>
<feature type="compositionally biased region" description="Basic and acidic residues" evidence="2">
    <location>
        <begin position="272"/>
        <end position="281"/>
    </location>
</feature>
<feature type="domain" description="LOB" evidence="3">
    <location>
        <begin position="4"/>
        <end position="105"/>
    </location>
</feature>
<dbReference type="PANTHER" id="PTHR31301">
    <property type="entry name" value="LOB DOMAIN-CONTAINING PROTEIN 4-RELATED"/>
    <property type="match status" value="1"/>
</dbReference>
<dbReference type="PANTHER" id="PTHR31301:SF115">
    <property type="entry name" value="LOB DOMAIN-CONTAINING PROTEIN 10"/>
    <property type="match status" value="1"/>
</dbReference>
<protein>
    <recommendedName>
        <fullName evidence="3">LOB domain-containing protein</fullName>
    </recommendedName>
</protein>
<evidence type="ECO:0000256" key="2">
    <source>
        <dbReference type="SAM" id="MobiDB-lite"/>
    </source>
</evidence>
<name>A0ABC8L8I5_ERUVS</name>
<dbReference type="AlphaFoldDB" id="A0ABC8L8I5"/>
<sequence length="281" mass="31342">MASTPCAACKLLRRKCTQECVFAPYFPPTQPQKFISVHRVFGASNVTKILNDLPPLNREDAVNSLYYEAEALIRDPIYGCVGPISFLQQYHKKIQQDLVTAKEELAGYIGPDGMIPQQTYLPPLANIAPPSFMMAMEGMPHCVIPQEGPLIIHEPNLSQHQPQQQDEQMPQGMFNGYGMDNNGSVTATGYNFHTADGSFSGPSLALGSFGAYQMGQEIEHRINHDQLQTQLMLQPPSQEGQEQSEGQFMMQPMGQENLHGGEEDLEPPVQWRRSENKEASY</sequence>
<evidence type="ECO:0000313" key="4">
    <source>
        <dbReference type="EMBL" id="CAH8367977.1"/>
    </source>
</evidence>
<accession>A0ABC8L8I5</accession>
<dbReference type="EMBL" id="CAKOAT010409599">
    <property type="protein sequence ID" value="CAH8367977.1"/>
    <property type="molecule type" value="Genomic_DNA"/>
</dbReference>
<feature type="compositionally biased region" description="Low complexity" evidence="2">
    <location>
        <begin position="234"/>
        <end position="247"/>
    </location>
</feature>
<organism evidence="4 5">
    <name type="scientific">Eruca vesicaria subsp. sativa</name>
    <name type="common">Garden rocket</name>
    <name type="synonym">Eruca sativa</name>
    <dbReference type="NCBI Taxonomy" id="29727"/>
    <lineage>
        <taxon>Eukaryota</taxon>
        <taxon>Viridiplantae</taxon>
        <taxon>Streptophyta</taxon>
        <taxon>Embryophyta</taxon>
        <taxon>Tracheophyta</taxon>
        <taxon>Spermatophyta</taxon>
        <taxon>Magnoliopsida</taxon>
        <taxon>eudicotyledons</taxon>
        <taxon>Gunneridae</taxon>
        <taxon>Pentapetalae</taxon>
        <taxon>rosids</taxon>
        <taxon>malvids</taxon>
        <taxon>Brassicales</taxon>
        <taxon>Brassicaceae</taxon>
        <taxon>Brassiceae</taxon>
        <taxon>Eruca</taxon>
    </lineage>
</organism>
<dbReference type="Proteomes" id="UP001642260">
    <property type="component" value="Unassembled WGS sequence"/>
</dbReference>
<comment type="similarity">
    <text evidence="1">Belongs to the LOB domain-containing protein family.</text>
</comment>
<proteinExistence type="inferred from homology"/>
<evidence type="ECO:0000259" key="3">
    <source>
        <dbReference type="PROSITE" id="PS50891"/>
    </source>
</evidence>
<evidence type="ECO:0000256" key="1">
    <source>
        <dbReference type="ARBA" id="ARBA00005474"/>
    </source>
</evidence>
<feature type="region of interest" description="Disordered" evidence="2">
    <location>
        <begin position="234"/>
        <end position="281"/>
    </location>
</feature>
<reference evidence="4 5" key="1">
    <citation type="submission" date="2022-03" db="EMBL/GenBank/DDBJ databases">
        <authorList>
            <person name="Macdonald S."/>
            <person name="Ahmed S."/>
            <person name="Newling K."/>
        </authorList>
    </citation>
    <scope>NUCLEOTIDE SEQUENCE [LARGE SCALE GENOMIC DNA]</scope>
</reference>